<evidence type="ECO:0000313" key="1">
    <source>
        <dbReference type="EMBL" id="THC89643.1"/>
    </source>
</evidence>
<dbReference type="AlphaFoldDB" id="A0A4S3J452"/>
<protein>
    <submittedName>
        <fullName evidence="1">Uncharacterized protein</fullName>
    </submittedName>
</protein>
<reference evidence="1 2" key="1">
    <citation type="submission" date="2019-03" db="EMBL/GenBank/DDBJ databases">
        <title>The genome sequence of a newly discovered highly antifungal drug resistant Aspergillus species, Aspergillus tanneri NIH 1004.</title>
        <authorList>
            <person name="Mounaud S."/>
            <person name="Singh I."/>
            <person name="Joardar V."/>
            <person name="Pakala S."/>
            <person name="Pakala S."/>
            <person name="Venepally P."/>
            <person name="Hoover J."/>
            <person name="Nierman W."/>
            <person name="Chung J."/>
            <person name="Losada L."/>
        </authorList>
    </citation>
    <scope>NUCLEOTIDE SEQUENCE [LARGE SCALE GENOMIC DNA]</scope>
    <source>
        <strain evidence="1 2">NIH1004</strain>
    </source>
</reference>
<comment type="caution">
    <text evidence="1">The sequence shown here is derived from an EMBL/GenBank/DDBJ whole genome shotgun (WGS) entry which is preliminary data.</text>
</comment>
<dbReference type="VEuPathDB" id="FungiDB:EYZ11_010906"/>
<name>A0A4S3J452_9EURO</name>
<proteinExistence type="predicted"/>
<keyword evidence="2" id="KW-1185">Reference proteome</keyword>
<organism evidence="1 2">
    <name type="scientific">Aspergillus tanneri</name>
    <dbReference type="NCBI Taxonomy" id="1220188"/>
    <lineage>
        <taxon>Eukaryota</taxon>
        <taxon>Fungi</taxon>
        <taxon>Dikarya</taxon>
        <taxon>Ascomycota</taxon>
        <taxon>Pezizomycotina</taxon>
        <taxon>Eurotiomycetes</taxon>
        <taxon>Eurotiomycetidae</taxon>
        <taxon>Eurotiales</taxon>
        <taxon>Aspergillaceae</taxon>
        <taxon>Aspergillus</taxon>
        <taxon>Aspergillus subgen. Circumdati</taxon>
    </lineage>
</organism>
<dbReference type="Proteomes" id="UP000308092">
    <property type="component" value="Unassembled WGS sequence"/>
</dbReference>
<sequence length="131" mass="14779">MKTKPCLLSMESLASALDETVKSPSAKPSALIWGRIKHLFKPFAFTYASALAELQESRQVFLSAVQEAKCATMQIHCKSHKISGVAKTKPQWLQPTEYDEALQRSSKPCYADTISRIKKQWAYIQWAQTNT</sequence>
<gene>
    <name evidence="1" type="ORF">EYZ11_010906</name>
</gene>
<dbReference type="EMBL" id="SOSA01000625">
    <property type="protein sequence ID" value="THC89643.1"/>
    <property type="molecule type" value="Genomic_DNA"/>
</dbReference>
<accession>A0A4S3J452</accession>
<evidence type="ECO:0000313" key="2">
    <source>
        <dbReference type="Proteomes" id="UP000308092"/>
    </source>
</evidence>